<sequence>MRQSPLSPATAPERVRESVEPRVMPMPIAPTARPLWPGPAREAAVCGSTVVVDRASVATVRVARFGAAAATSSPAVVSSSNVVASRRSRATSASGTTRAMPSAYPTWAAVAIRLAADPETSSPDATASSRGCGK</sequence>
<protein>
    <submittedName>
        <fullName evidence="2">Uncharacterized protein</fullName>
    </submittedName>
</protein>
<dbReference type="KEGG" id="sgb:WQO_14160"/>
<dbReference type="STRING" id="1172567.WQO_14160"/>
<dbReference type="Proteomes" id="UP000064183">
    <property type="component" value="Chromosome"/>
</dbReference>
<gene>
    <name evidence="2" type="ORF">WQO_14160</name>
</gene>
<evidence type="ECO:0000313" key="2">
    <source>
        <dbReference type="EMBL" id="ALU94396.1"/>
    </source>
</evidence>
<organism evidence="2 3">
    <name type="scientific">Streptomyces globisporus C-1027</name>
    <dbReference type="NCBI Taxonomy" id="1172567"/>
    <lineage>
        <taxon>Bacteria</taxon>
        <taxon>Bacillati</taxon>
        <taxon>Actinomycetota</taxon>
        <taxon>Actinomycetes</taxon>
        <taxon>Kitasatosporales</taxon>
        <taxon>Streptomycetaceae</taxon>
        <taxon>Streptomyces</taxon>
    </lineage>
</organism>
<accession>A0A0U3LDH6</accession>
<name>A0A0U3LDH6_STRGL</name>
<feature type="region of interest" description="Disordered" evidence="1">
    <location>
        <begin position="78"/>
        <end position="100"/>
    </location>
</feature>
<evidence type="ECO:0000313" key="3">
    <source>
        <dbReference type="Proteomes" id="UP000064183"/>
    </source>
</evidence>
<reference evidence="2 3" key="1">
    <citation type="journal article" date="2012" name="J. Bacteriol.">
        <title>Draft genome sequence of Streptomyces globisporus C-1027, which produces an antitumor antibiotic consisting of a nine-membered enediyne with a chromoprotein.</title>
        <authorList>
            <person name="Wang L."/>
            <person name="Wang S."/>
            <person name="He Q."/>
            <person name="Yu T."/>
            <person name="Li Q."/>
            <person name="Hong B."/>
        </authorList>
    </citation>
    <scope>NUCLEOTIDE SEQUENCE [LARGE SCALE GENOMIC DNA]</scope>
    <source>
        <strain evidence="2 3">C-1027</strain>
    </source>
</reference>
<feature type="region of interest" description="Disordered" evidence="1">
    <location>
        <begin position="1"/>
        <end position="37"/>
    </location>
</feature>
<evidence type="ECO:0000256" key="1">
    <source>
        <dbReference type="SAM" id="MobiDB-lite"/>
    </source>
</evidence>
<dbReference type="EMBL" id="CP013738">
    <property type="protein sequence ID" value="ALU94396.1"/>
    <property type="molecule type" value="Genomic_DNA"/>
</dbReference>
<proteinExistence type="predicted"/>
<feature type="compositionally biased region" description="Low complexity" evidence="1">
    <location>
        <begin position="78"/>
        <end position="99"/>
    </location>
</feature>
<dbReference type="AlphaFoldDB" id="A0A0U3LDH6"/>